<evidence type="ECO:0000256" key="1">
    <source>
        <dbReference type="ARBA" id="ARBA00023015"/>
    </source>
</evidence>
<evidence type="ECO:0000259" key="5">
    <source>
        <dbReference type="PROSITE" id="PS50995"/>
    </source>
</evidence>
<dbReference type="SUPFAM" id="SSF46785">
    <property type="entry name" value="Winged helix' DNA-binding domain"/>
    <property type="match status" value="1"/>
</dbReference>
<comment type="caution">
    <text evidence="6">The sequence shown here is derived from an EMBL/GenBank/DDBJ whole genome shotgun (WGS) entry which is preliminary data.</text>
</comment>
<evidence type="ECO:0000256" key="2">
    <source>
        <dbReference type="ARBA" id="ARBA00023125"/>
    </source>
</evidence>
<dbReference type="InterPro" id="IPR000835">
    <property type="entry name" value="HTH_MarR-typ"/>
</dbReference>
<reference evidence="6 7" key="1">
    <citation type="submission" date="2022-06" db="EMBL/GenBank/DDBJ databases">
        <title>Roseomonas CN29.</title>
        <authorList>
            <person name="Cheng Y."/>
            <person name="He X."/>
        </authorList>
    </citation>
    <scope>NUCLEOTIDE SEQUENCE [LARGE SCALE GENOMIC DNA]</scope>
    <source>
        <strain evidence="6 7">CN29</strain>
    </source>
</reference>
<evidence type="ECO:0000256" key="4">
    <source>
        <dbReference type="SAM" id="MobiDB-lite"/>
    </source>
</evidence>
<evidence type="ECO:0000256" key="3">
    <source>
        <dbReference type="ARBA" id="ARBA00023163"/>
    </source>
</evidence>
<keyword evidence="1" id="KW-0805">Transcription regulation</keyword>
<protein>
    <submittedName>
        <fullName evidence="6">MarR family transcriptional regulator</fullName>
    </submittedName>
</protein>
<proteinExistence type="predicted"/>
<dbReference type="Pfam" id="PF12802">
    <property type="entry name" value="MarR_2"/>
    <property type="match status" value="1"/>
</dbReference>
<accession>A0ABT1X1T1</accession>
<dbReference type="PANTHER" id="PTHR35790:SF4">
    <property type="entry name" value="HTH-TYPE TRANSCRIPTIONAL REGULATOR PCHR"/>
    <property type="match status" value="1"/>
</dbReference>
<dbReference type="SMART" id="SM00347">
    <property type="entry name" value="HTH_MARR"/>
    <property type="match status" value="1"/>
</dbReference>
<dbReference type="InterPro" id="IPR036390">
    <property type="entry name" value="WH_DNA-bd_sf"/>
</dbReference>
<dbReference type="PROSITE" id="PS50995">
    <property type="entry name" value="HTH_MARR_2"/>
    <property type="match status" value="1"/>
</dbReference>
<dbReference type="InterPro" id="IPR052067">
    <property type="entry name" value="Metal_resp_HTH_trans_reg"/>
</dbReference>
<name>A0ABT1X1T1_9PROT</name>
<sequence length="182" mass="19958">MPGRSASPLGASQDKTIKDLLSYRIHRLANTLSQGAARRYKVEFDVSLMEWRMLALLGDFAPMTLKQLALESGLDKSLASRAISGLVERRLVLRTPGTNDAREVSLRLSASGRRVYEGLMRSARARDAAFNAALSPAEIAALDSLLEKLMRVARQQAQPEAWETGQDKARPARAAKVAPEVE</sequence>
<dbReference type="InterPro" id="IPR036388">
    <property type="entry name" value="WH-like_DNA-bd_sf"/>
</dbReference>
<dbReference type="EMBL" id="JANJOU010000002">
    <property type="protein sequence ID" value="MCR0981152.1"/>
    <property type="molecule type" value="Genomic_DNA"/>
</dbReference>
<evidence type="ECO:0000313" key="7">
    <source>
        <dbReference type="Proteomes" id="UP001524642"/>
    </source>
</evidence>
<dbReference type="Proteomes" id="UP001524642">
    <property type="component" value="Unassembled WGS sequence"/>
</dbReference>
<feature type="domain" description="HTH marR-type" evidence="5">
    <location>
        <begin position="18"/>
        <end position="151"/>
    </location>
</feature>
<feature type="compositionally biased region" description="Low complexity" evidence="4">
    <location>
        <begin position="172"/>
        <end position="182"/>
    </location>
</feature>
<dbReference type="PANTHER" id="PTHR35790">
    <property type="entry name" value="HTH-TYPE TRANSCRIPTIONAL REGULATOR PCHR"/>
    <property type="match status" value="1"/>
</dbReference>
<keyword evidence="7" id="KW-1185">Reference proteome</keyword>
<keyword evidence="3" id="KW-0804">Transcription</keyword>
<dbReference type="Gene3D" id="1.10.10.10">
    <property type="entry name" value="Winged helix-like DNA-binding domain superfamily/Winged helix DNA-binding domain"/>
    <property type="match status" value="1"/>
</dbReference>
<organism evidence="6 7">
    <name type="scientific">Roseomonas populi</name>
    <dbReference type="NCBI Taxonomy" id="3121582"/>
    <lineage>
        <taxon>Bacteria</taxon>
        <taxon>Pseudomonadati</taxon>
        <taxon>Pseudomonadota</taxon>
        <taxon>Alphaproteobacteria</taxon>
        <taxon>Acetobacterales</taxon>
        <taxon>Roseomonadaceae</taxon>
        <taxon>Roseomonas</taxon>
    </lineage>
</organism>
<gene>
    <name evidence="6" type="ORF">NRP21_03705</name>
</gene>
<keyword evidence="2" id="KW-0238">DNA-binding</keyword>
<feature type="region of interest" description="Disordered" evidence="4">
    <location>
        <begin position="156"/>
        <end position="182"/>
    </location>
</feature>
<evidence type="ECO:0000313" key="6">
    <source>
        <dbReference type="EMBL" id="MCR0981152.1"/>
    </source>
</evidence>